<accession>K1IG29</accession>
<dbReference type="RefSeq" id="WP_005346860.1">
    <property type="nucleotide sequence ID" value="NZ_JH823256.1"/>
</dbReference>
<dbReference type="EMBL" id="AGWU01000024">
    <property type="protein sequence ID" value="EKB17166.1"/>
    <property type="molecule type" value="Genomic_DNA"/>
</dbReference>
<evidence type="ECO:0000313" key="2">
    <source>
        <dbReference type="Proteomes" id="UP000006087"/>
    </source>
</evidence>
<protein>
    <submittedName>
        <fullName evidence="1">Uncharacterized protein</fullName>
    </submittedName>
</protein>
<organism evidence="1 2">
    <name type="scientific">Aeromonas veronii AMC34</name>
    <dbReference type="NCBI Taxonomy" id="1073383"/>
    <lineage>
        <taxon>Bacteria</taxon>
        <taxon>Pseudomonadati</taxon>
        <taxon>Pseudomonadota</taxon>
        <taxon>Gammaproteobacteria</taxon>
        <taxon>Aeromonadales</taxon>
        <taxon>Aeromonadaceae</taxon>
        <taxon>Aeromonas</taxon>
    </lineage>
</organism>
<proteinExistence type="predicted"/>
<dbReference type="AlphaFoldDB" id="K1IG29"/>
<name>K1IG29_AERVE</name>
<reference evidence="1 2" key="1">
    <citation type="submission" date="2012-06" db="EMBL/GenBank/DDBJ databases">
        <title>The Genome Sequence of Aeromonas veronii AMC34.</title>
        <authorList>
            <consortium name="The Broad Institute Genome Sequencing Platform"/>
            <person name="Earl A."/>
            <person name="Ward D."/>
            <person name="Feldgarden M."/>
            <person name="Gevers D."/>
            <person name="Graf J."/>
            <person name="Tomasi A."/>
            <person name="Horneman A."/>
            <person name="Walker B."/>
            <person name="Young S.K."/>
            <person name="Zeng Q."/>
            <person name="Gargeya S."/>
            <person name="Fitzgerald M."/>
            <person name="Haas B."/>
            <person name="Abouelleil A."/>
            <person name="Alvarado L."/>
            <person name="Arachchi H.M."/>
            <person name="Berlin A.M."/>
            <person name="Chapman S.B."/>
            <person name="Goldberg J."/>
            <person name="Griggs A."/>
            <person name="Gujja S."/>
            <person name="Hansen M."/>
            <person name="Howarth C."/>
            <person name="Imamovic A."/>
            <person name="Larimer J."/>
            <person name="McCowan C."/>
            <person name="Montmayeur A."/>
            <person name="Murphy C."/>
            <person name="Neiman D."/>
            <person name="Pearson M."/>
            <person name="Priest M."/>
            <person name="Roberts A."/>
            <person name="Saif S."/>
            <person name="Shea T."/>
            <person name="Sisk P."/>
            <person name="Sykes S."/>
            <person name="Wortman J."/>
            <person name="Nusbaum C."/>
            <person name="Birren B."/>
        </authorList>
    </citation>
    <scope>NUCLEOTIDE SEQUENCE [LARGE SCALE GENOMIC DNA]</scope>
    <source>
        <strain evidence="1 2">AMC34</strain>
    </source>
</reference>
<comment type="caution">
    <text evidence="1">The sequence shown here is derived from an EMBL/GenBank/DDBJ whole genome shotgun (WGS) entry which is preliminary data.</text>
</comment>
<sequence>MALEFGSGTQADPYLLVNLADVTAWLTTKQYQGYWFALVADLDLSGSPIEVTYSNWKWNIDGRGNRLSIYINRLTPAYSLAGNLYECEINNASITLRSNNSGFFGSSILGRMNLKDSSFEIMASFSGASKTIFGGTNGLVIELGTYGGVLAGSSNIYKHGGATANTINTAGFADKNPYNPVNYPPFTTDKWIFDGISLPRTRPKETADLTNRYCVKGQSTVGGSNRQRNLAVFTENGLRYKLQDTKADGSFFLNLNDVSTPVIVMAYDDIGAKAAINTAYSLNQIIHPAIPNGFRYRCTLAGNSGATIPPEPWSTTTVLTIGAAKFTPEPVYEAKAHGPLLPVLFNVVTEQPV</sequence>
<dbReference type="Proteomes" id="UP000006087">
    <property type="component" value="Unassembled WGS sequence"/>
</dbReference>
<dbReference type="PATRIC" id="fig|1073383.3.peg.3400"/>
<gene>
    <name evidence="1" type="ORF">HMPREF1168_03393</name>
</gene>
<evidence type="ECO:0000313" key="1">
    <source>
        <dbReference type="EMBL" id="EKB17166.1"/>
    </source>
</evidence>
<dbReference type="HOGENOM" id="CLU_784438_0_0_6"/>